<reference evidence="2" key="1">
    <citation type="journal article" date="2021" name="Nat. Commun.">
        <title>Genetic determinants of endophytism in the Arabidopsis root mycobiome.</title>
        <authorList>
            <person name="Mesny F."/>
            <person name="Miyauchi S."/>
            <person name="Thiergart T."/>
            <person name="Pickel B."/>
            <person name="Atanasova L."/>
            <person name="Karlsson M."/>
            <person name="Huettel B."/>
            <person name="Barry K.W."/>
            <person name="Haridas S."/>
            <person name="Chen C."/>
            <person name="Bauer D."/>
            <person name="Andreopoulos W."/>
            <person name="Pangilinan J."/>
            <person name="LaButti K."/>
            <person name="Riley R."/>
            <person name="Lipzen A."/>
            <person name="Clum A."/>
            <person name="Drula E."/>
            <person name="Henrissat B."/>
            <person name="Kohler A."/>
            <person name="Grigoriev I.V."/>
            <person name="Martin F.M."/>
            <person name="Hacquard S."/>
        </authorList>
    </citation>
    <scope>NUCLEOTIDE SEQUENCE</scope>
    <source>
        <strain evidence="2">MPI-SDFR-AT-0117</strain>
    </source>
</reference>
<evidence type="ECO:0000313" key="2">
    <source>
        <dbReference type="EMBL" id="KAH6689665.1"/>
    </source>
</evidence>
<sequence>MSESPRLSFGDLFKAMKGKDSLRGWDVLVSLQEDQLNVLLAERVDSLKIHDVPSIRPSQPLPLRGEYKVDIQLLKPRMEFTETGSNVKITFGVQGTYQYAYNDGTPKVDFPSGLLLEVTTSLTTIKGQWIDSDWKPKAEDASSIIEIGTGIGSAGGICIDLTKGKLELRVAAGFDIPDVSFGGLDKTVVAHLKLHFAKFDYRLCLAAIGNLYDVNSRESQVLQPKNFCFSIVDKVLMLWIGLKGGSGNGTEPSQRTPLTFAPGSESISPVPQEKTASIIFSHFTMANVFLGPALRRNPDADPNSAVVCSSKMGDDGMKFDFKFSPNLVYNIERESKNDFWVTRNVDGCHVSMNEQKCALNVIGDDRPTQAKKAFSLSWTSDTKTINCDEWYHSQDMKTSSCDVSFSLQGSGQWVPSNDNEHPNRLGITTNFDEYFKVKVTPKEPSFWERFGGQVGGIPEKYRNVQAKAPIANLRLDYLDYFLTTNLLLPGQRVFVADAPAPATASVQAGIATPRDTILTGNVVQNPSLHLRRVAHTRECLQSLDEAVMLPLPSPLSKKPTLDDLKEALFSYPGSTFHSDFVKKCIGDRPSMSVADLLGKHGFGHLANENFMSLYGTTLEDLAGEPSKSLGPEPPSSIDLRLYAGDYIISQPSELEGEQFFVDPTKGAIRMRNVDIIPQQVYDVENKRVVMVWKSPTGAACKAHFSIFMDQESRITGTKCSGTMAPGGDGSPPVPFEAALKITTPPPARMVDMTDMTRTGLTAAGAIIEAVSAVIAFCAIISKIAHDCYTQQQSAGMRAAQAANDNRLNESNRQLQNNVAAEIAEVIPEQYGNRLPQLNEAVNQIKNGGSQAAEERFGDLADHQSASLLDRMERDPNIFGEVHLELQTSAHQFFLEHGNTALQPLNQASAGEAFERNELSAFVSEGTGDRIIDDTARERSNLTITNLTEGPNPYGVEVANAVIDREILSVQDSNLAGVQQELRDIEHGVENSQRIVQEQERRVRELSGNIETETDRAVYELARQELENRQSELRAEIESQSRAAEAERRQREAVEAAKQKSEKTEEKKKAEAERIIKKK</sequence>
<accession>A0A9P8VG26</accession>
<protein>
    <submittedName>
        <fullName evidence="2">Uncharacterized protein</fullName>
    </submittedName>
</protein>
<comment type="caution">
    <text evidence="2">The sequence shown here is derived from an EMBL/GenBank/DDBJ whole genome shotgun (WGS) entry which is preliminary data.</text>
</comment>
<evidence type="ECO:0000313" key="3">
    <source>
        <dbReference type="Proteomes" id="UP000770015"/>
    </source>
</evidence>
<name>A0A9P8VG26_9PEZI</name>
<dbReference type="AlphaFoldDB" id="A0A9P8VG26"/>
<dbReference type="Proteomes" id="UP000770015">
    <property type="component" value="Unassembled WGS sequence"/>
</dbReference>
<proteinExistence type="predicted"/>
<dbReference type="EMBL" id="JAGSXJ010000007">
    <property type="protein sequence ID" value="KAH6689665.1"/>
    <property type="molecule type" value="Genomic_DNA"/>
</dbReference>
<evidence type="ECO:0000256" key="1">
    <source>
        <dbReference type="SAM" id="MobiDB-lite"/>
    </source>
</evidence>
<keyword evidence="3" id="KW-1185">Reference proteome</keyword>
<organism evidence="2 3">
    <name type="scientific">Plectosphaerella plurivora</name>
    <dbReference type="NCBI Taxonomy" id="936078"/>
    <lineage>
        <taxon>Eukaryota</taxon>
        <taxon>Fungi</taxon>
        <taxon>Dikarya</taxon>
        <taxon>Ascomycota</taxon>
        <taxon>Pezizomycotina</taxon>
        <taxon>Sordariomycetes</taxon>
        <taxon>Hypocreomycetidae</taxon>
        <taxon>Glomerellales</taxon>
        <taxon>Plectosphaerellaceae</taxon>
        <taxon>Plectosphaerella</taxon>
    </lineage>
</organism>
<gene>
    <name evidence="2" type="ORF">F5X68DRAFT_230281</name>
</gene>
<feature type="region of interest" description="Disordered" evidence="1">
    <location>
        <begin position="1033"/>
        <end position="1078"/>
    </location>
</feature>
<dbReference type="OrthoDB" id="5231148at2759"/>